<proteinExistence type="predicted"/>
<accession>A0AC34GX33</accession>
<sequence length="732" mass="79126">MNQLAPTRRDQSKVKFQDSDVFLSACVSGDEEEVEDLLDKGANINTTTIDGVTALHQAVIDGKIDTIIFLLERDANINAQDNEGWTPLATVCCGSLPIVKLLCERGADLTFVNSDKELALDLAEDEEIKEYLEQQMSQQNINQKECRDREYNLMTQDCVEWVRSGKFLDNPHSETGATALHVASSKGYNQLIGMLIRAGADVHAKDYEGWTPLHAAAHWGEKDACRILMENGAKISEKNYADQDVLRVADKAIIEYLENLQQTLEKTKPTGTLQASQSAVLRPTTTQPGFIKRSSVPRLSTDEKVLLTKKDEQDENMSLILQDPEIAPLTPPPPSPSPISLQSLAKQPSPERSVSPPPTKKQQLERPPAEITVGTFRGFRHDKSESASTIDSTTPSVAAVLPAPRFGSTTPTSYSTASSASNLSKSASASSATSSRLSTSKPASPSMTAAILATQKPPPTPVSRVQRIVNLPTTSSRAPLSTEDSYDDDVEAEDEGTPQSNTASGVSSIRTTSRSVSTKDGSSNLYSSDQSVECTVKVPGAQTESPYRSTTTTNTDRSASATTTPRPIYSQSYAGMESRRPYSPSTQISASTSIVTNRLPSPSSSEASPSPMTSPTCIIHQRKGSNFTPPTQPIPQKESEAERKAKSRQQRATRRSTRGVTAEQLNEARAASEDFGKWRSTTLQQTAVQNSAVASSATSSTPKRSVSPVVASQLPPPRKKKGGKFKSCCRIS</sequence>
<protein>
    <submittedName>
        <fullName evidence="2">Protein phosphatase 1 regulatory subunit 12A</fullName>
    </submittedName>
</protein>
<reference evidence="2" key="1">
    <citation type="submission" date="2022-11" db="UniProtKB">
        <authorList>
            <consortium name="WormBaseParasite"/>
        </authorList>
    </citation>
    <scope>IDENTIFICATION</scope>
</reference>
<evidence type="ECO:0000313" key="1">
    <source>
        <dbReference type="Proteomes" id="UP000887579"/>
    </source>
</evidence>
<evidence type="ECO:0000313" key="2">
    <source>
        <dbReference type="WBParaSite" id="ES5_v2.g9355.t1"/>
    </source>
</evidence>
<name>A0AC34GX33_9BILA</name>
<dbReference type="WBParaSite" id="ES5_v2.g9355.t1">
    <property type="protein sequence ID" value="ES5_v2.g9355.t1"/>
    <property type="gene ID" value="ES5_v2.g9355"/>
</dbReference>
<dbReference type="Proteomes" id="UP000887579">
    <property type="component" value="Unplaced"/>
</dbReference>
<organism evidence="1 2">
    <name type="scientific">Panagrolaimus sp. ES5</name>
    <dbReference type="NCBI Taxonomy" id="591445"/>
    <lineage>
        <taxon>Eukaryota</taxon>
        <taxon>Metazoa</taxon>
        <taxon>Ecdysozoa</taxon>
        <taxon>Nematoda</taxon>
        <taxon>Chromadorea</taxon>
        <taxon>Rhabditida</taxon>
        <taxon>Tylenchina</taxon>
        <taxon>Panagrolaimomorpha</taxon>
        <taxon>Panagrolaimoidea</taxon>
        <taxon>Panagrolaimidae</taxon>
        <taxon>Panagrolaimus</taxon>
    </lineage>
</organism>